<feature type="transmembrane region" description="Helical" evidence="8">
    <location>
        <begin position="143"/>
        <end position="166"/>
    </location>
</feature>
<gene>
    <name evidence="11" type="ORF">PR001_g6519</name>
    <name evidence="10" type="ORF">PR002_g6851</name>
</gene>
<keyword evidence="2" id="KW-0813">Transport</keyword>
<accession>A0A6A3N7B2</accession>
<dbReference type="InterPro" id="IPR004837">
    <property type="entry name" value="NaCa_Exmemb"/>
</dbReference>
<comment type="subcellular location">
    <subcellularLocation>
        <location evidence="1">Endomembrane system</location>
        <topology evidence="1">Multi-pass membrane protein</topology>
    </subcellularLocation>
</comment>
<evidence type="ECO:0000313" key="13">
    <source>
        <dbReference type="Proteomes" id="UP000435112"/>
    </source>
</evidence>
<dbReference type="GO" id="GO:0015369">
    <property type="term" value="F:calcium:proton antiporter activity"/>
    <property type="evidence" value="ECO:0007669"/>
    <property type="project" value="TreeGrafter"/>
</dbReference>
<evidence type="ECO:0000256" key="4">
    <source>
        <dbReference type="ARBA" id="ARBA00022989"/>
    </source>
</evidence>
<dbReference type="GO" id="GO:0005774">
    <property type="term" value="C:vacuolar membrane"/>
    <property type="evidence" value="ECO:0007669"/>
    <property type="project" value="UniProtKB-ARBA"/>
</dbReference>
<dbReference type="InterPro" id="IPR004713">
    <property type="entry name" value="CaH_exchang"/>
</dbReference>
<dbReference type="InterPro" id="IPR044880">
    <property type="entry name" value="NCX_ion-bd_dom_sf"/>
</dbReference>
<evidence type="ECO:0000313" key="10">
    <source>
        <dbReference type="EMBL" id="KAE9036893.1"/>
    </source>
</evidence>
<keyword evidence="4 8" id="KW-1133">Transmembrane helix</keyword>
<dbReference type="PANTHER" id="PTHR31503:SF22">
    <property type="entry name" value="VACUOLAR CALCIUM ION TRANSPORTER"/>
    <property type="match status" value="1"/>
</dbReference>
<protein>
    <recommendedName>
        <fullName evidence="9">Sodium/calcium exchanger membrane region domain-containing protein</fullName>
    </recommendedName>
</protein>
<sequence length="238" mass="25740">MTEVPRKGGRTAKTQPLEHRLRRGRRRVSVQVPERSLVAAVQQAQPREQRQLPAGRVIGAQQRQQRRERGADAASDDQRGRAGHVRHAKGAAQPHAARGAAGYLGLSWRLERPLVFNFLVMIPLANLPGEATESLAFHTSETIGGLVNATFTFGNAVEVIVAIFTLKAGEINVVQGSLVGSVLSNLLRVLGCVYIAGGVCIKENSFNAVGASTNSSLLMLASFAMLLPSYIFYFSDHE</sequence>
<dbReference type="PANTHER" id="PTHR31503">
    <property type="entry name" value="VACUOLAR CALCIUM ION TRANSPORTER"/>
    <property type="match status" value="1"/>
</dbReference>
<dbReference type="EMBL" id="QXFU01000316">
    <property type="protein sequence ID" value="KAE9036893.1"/>
    <property type="molecule type" value="Genomic_DNA"/>
</dbReference>
<evidence type="ECO:0000259" key="9">
    <source>
        <dbReference type="Pfam" id="PF01699"/>
    </source>
</evidence>
<keyword evidence="5" id="KW-0406">Ion transport</keyword>
<dbReference type="GO" id="GO:0006874">
    <property type="term" value="P:intracellular calcium ion homeostasis"/>
    <property type="evidence" value="ECO:0007669"/>
    <property type="project" value="TreeGrafter"/>
</dbReference>
<evidence type="ECO:0000313" key="11">
    <source>
        <dbReference type="EMBL" id="KAE9041650.1"/>
    </source>
</evidence>
<name>A0A6A3N7B2_9STRA</name>
<evidence type="ECO:0000256" key="3">
    <source>
        <dbReference type="ARBA" id="ARBA00022692"/>
    </source>
</evidence>
<dbReference type="Proteomes" id="UP000435112">
    <property type="component" value="Unassembled WGS sequence"/>
</dbReference>
<organism evidence="10 13">
    <name type="scientific">Phytophthora rubi</name>
    <dbReference type="NCBI Taxonomy" id="129364"/>
    <lineage>
        <taxon>Eukaryota</taxon>
        <taxon>Sar</taxon>
        <taxon>Stramenopiles</taxon>
        <taxon>Oomycota</taxon>
        <taxon>Peronosporomycetes</taxon>
        <taxon>Peronosporales</taxon>
        <taxon>Peronosporaceae</taxon>
        <taxon>Phytophthora</taxon>
    </lineage>
</organism>
<dbReference type="AlphaFoldDB" id="A0A6A3N7B2"/>
<dbReference type="Proteomes" id="UP000429607">
    <property type="component" value="Unassembled WGS sequence"/>
</dbReference>
<dbReference type="Pfam" id="PF01699">
    <property type="entry name" value="Na_Ca_ex"/>
    <property type="match status" value="1"/>
</dbReference>
<reference evidence="12 13" key="1">
    <citation type="submission" date="2018-09" db="EMBL/GenBank/DDBJ databases">
        <title>Genomic investigation of the strawberry pathogen Phytophthora fragariae indicates pathogenicity is determined by transcriptional variation in three key races.</title>
        <authorList>
            <person name="Adams T.M."/>
            <person name="Armitage A.D."/>
            <person name="Sobczyk M.K."/>
            <person name="Bates H.J."/>
            <person name="Dunwell J.M."/>
            <person name="Nellist C.F."/>
            <person name="Harrison R.J."/>
        </authorList>
    </citation>
    <scope>NUCLEOTIDE SEQUENCE [LARGE SCALE GENOMIC DNA]</scope>
    <source>
        <strain evidence="11 12">SCRP249</strain>
        <strain evidence="10 13">SCRP324</strain>
    </source>
</reference>
<dbReference type="Gene3D" id="1.20.1420.30">
    <property type="entry name" value="NCX, central ion-binding region"/>
    <property type="match status" value="1"/>
</dbReference>
<evidence type="ECO:0000256" key="6">
    <source>
        <dbReference type="ARBA" id="ARBA00023136"/>
    </source>
</evidence>
<feature type="region of interest" description="Disordered" evidence="7">
    <location>
        <begin position="1"/>
        <end position="94"/>
    </location>
</feature>
<dbReference type="EMBL" id="QXFV01000308">
    <property type="protein sequence ID" value="KAE9041650.1"/>
    <property type="molecule type" value="Genomic_DNA"/>
</dbReference>
<evidence type="ECO:0000256" key="1">
    <source>
        <dbReference type="ARBA" id="ARBA00004127"/>
    </source>
</evidence>
<dbReference type="OrthoDB" id="1699231at2759"/>
<evidence type="ECO:0000256" key="5">
    <source>
        <dbReference type="ARBA" id="ARBA00023065"/>
    </source>
</evidence>
<evidence type="ECO:0000256" key="8">
    <source>
        <dbReference type="SAM" id="Phobius"/>
    </source>
</evidence>
<evidence type="ECO:0000256" key="7">
    <source>
        <dbReference type="SAM" id="MobiDB-lite"/>
    </source>
</evidence>
<feature type="transmembrane region" description="Helical" evidence="8">
    <location>
        <begin position="178"/>
        <end position="197"/>
    </location>
</feature>
<dbReference type="GO" id="GO:0012505">
    <property type="term" value="C:endomembrane system"/>
    <property type="evidence" value="ECO:0007669"/>
    <property type="project" value="UniProtKB-SubCell"/>
</dbReference>
<evidence type="ECO:0000256" key="2">
    <source>
        <dbReference type="ARBA" id="ARBA00022448"/>
    </source>
</evidence>
<comment type="caution">
    <text evidence="10">The sequence shown here is derived from an EMBL/GenBank/DDBJ whole genome shotgun (WGS) entry which is preliminary data.</text>
</comment>
<keyword evidence="3 8" id="KW-0812">Transmembrane</keyword>
<feature type="transmembrane region" description="Helical" evidence="8">
    <location>
        <begin position="217"/>
        <end position="235"/>
    </location>
</feature>
<proteinExistence type="predicted"/>
<feature type="domain" description="Sodium/calcium exchanger membrane region" evidence="9">
    <location>
        <begin position="115"/>
        <end position="227"/>
    </location>
</feature>
<feature type="compositionally biased region" description="Basic and acidic residues" evidence="7">
    <location>
        <begin position="65"/>
        <end position="80"/>
    </location>
</feature>
<keyword evidence="6 8" id="KW-0472">Membrane</keyword>
<evidence type="ECO:0000313" key="12">
    <source>
        <dbReference type="Proteomes" id="UP000429607"/>
    </source>
</evidence>